<proteinExistence type="predicted"/>
<evidence type="ECO:0000259" key="1">
    <source>
        <dbReference type="Pfam" id="PF20183"/>
    </source>
</evidence>
<gene>
    <name evidence="2" type="ORF">QQX98_012993</name>
</gene>
<evidence type="ECO:0000313" key="3">
    <source>
        <dbReference type="Proteomes" id="UP001498476"/>
    </source>
</evidence>
<sequence>MSWSRLPTETRQQVLHLFVANSTDVDAANASTVCKEWRSTIRVAEPKIFKSVEVTPANMIWFMRQFSGSPRRRFFLRHLRLNVKLLTNGKYVLEDAAKRDFEVAVSRLFCFLRKWDYDYPSLQTHSLCLELSTCLDQESSEGFNLGPNINVNFNPFYYDTTDHHLGPSGLPVVRAITEVSVLQRNLLNISEQTLFDIFDSLPRLSRVHLEPENRSCTFQAHTEPELTSYFPILPLSVKSVHIVQHGEGFDKSNRLFRESFWALGAAVVERSLSLEELALCDLIEAQHFFEKAWDLQPNIWDNLLFLTLTSDLLLRDEALSNEEKATQDGVVKDLLKEAATVSRCMPVLRVMELFNASDRSAAFFSYEAGNSTAMLAWSSTWDFVLPASTKRCWARVCLDKGLFLEVLPEALVRDYSRAEFVNSRLAARKRAHWNGRLWT</sequence>
<protein>
    <recommendedName>
        <fullName evidence="1">DUF6546 domain-containing protein</fullName>
    </recommendedName>
</protein>
<reference evidence="2 3" key="1">
    <citation type="journal article" date="2025" name="Microbiol. Resour. Announc.">
        <title>Draft genome sequences for Neonectria magnoliae and Neonectria punicea, canker pathogens of Liriodendron tulipifera and Acer saccharum in West Virginia.</title>
        <authorList>
            <person name="Petronek H.M."/>
            <person name="Kasson M.T."/>
            <person name="Metheny A.M."/>
            <person name="Stauder C.M."/>
            <person name="Lovett B."/>
            <person name="Lynch S.C."/>
            <person name="Garnas J.R."/>
            <person name="Kasson L.R."/>
            <person name="Stajich J.E."/>
        </authorList>
    </citation>
    <scope>NUCLEOTIDE SEQUENCE [LARGE SCALE GENOMIC DNA]</scope>
    <source>
        <strain evidence="2 3">NRRL 64653</strain>
    </source>
</reference>
<dbReference type="Pfam" id="PF20183">
    <property type="entry name" value="DUF6546"/>
    <property type="match status" value="1"/>
</dbReference>
<comment type="caution">
    <text evidence="2">The sequence shown here is derived from an EMBL/GenBank/DDBJ whole genome shotgun (WGS) entry which is preliminary data.</text>
</comment>
<accession>A0ABR1GHJ9</accession>
<dbReference type="EMBL" id="JAZAVJ010000464">
    <property type="protein sequence ID" value="KAK7397638.1"/>
    <property type="molecule type" value="Genomic_DNA"/>
</dbReference>
<evidence type="ECO:0000313" key="2">
    <source>
        <dbReference type="EMBL" id="KAK7397638.1"/>
    </source>
</evidence>
<dbReference type="InterPro" id="IPR046676">
    <property type="entry name" value="DUF6546"/>
</dbReference>
<keyword evidence="3" id="KW-1185">Reference proteome</keyword>
<name>A0ABR1GHJ9_9HYPO</name>
<feature type="domain" description="DUF6546" evidence="1">
    <location>
        <begin position="253"/>
        <end position="414"/>
    </location>
</feature>
<organism evidence="2 3">
    <name type="scientific">Neonectria punicea</name>
    <dbReference type="NCBI Taxonomy" id="979145"/>
    <lineage>
        <taxon>Eukaryota</taxon>
        <taxon>Fungi</taxon>
        <taxon>Dikarya</taxon>
        <taxon>Ascomycota</taxon>
        <taxon>Pezizomycotina</taxon>
        <taxon>Sordariomycetes</taxon>
        <taxon>Hypocreomycetidae</taxon>
        <taxon>Hypocreales</taxon>
        <taxon>Nectriaceae</taxon>
        <taxon>Neonectria</taxon>
    </lineage>
</organism>
<dbReference type="Proteomes" id="UP001498476">
    <property type="component" value="Unassembled WGS sequence"/>
</dbReference>